<dbReference type="PANTHER" id="PTHR38657">
    <property type="entry name" value="SLR1343 PROTEIN"/>
    <property type="match status" value="1"/>
</dbReference>
<evidence type="ECO:0000313" key="2">
    <source>
        <dbReference type="Proteomes" id="UP001155128"/>
    </source>
</evidence>
<accession>A0A9X2J176</accession>
<dbReference type="SUPFAM" id="SSF48173">
    <property type="entry name" value="Cryptochrome/photolyase FAD-binding domain"/>
    <property type="match status" value="1"/>
</dbReference>
<dbReference type="Gene3D" id="3.40.50.620">
    <property type="entry name" value="HUPs"/>
    <property type="match status" value="1"/>
</dbReference>
<dbReference type="RefSeq" id="WP_252111633.1">
    <property type="nucleotide sequence ID" value="NZ_JAMSHT010000001.1"/>
</dbReference>
<gene>
    <name evidence="1" type="ORF">NDO55_01200</name>
</gene>
<dbReference type="Gene3D" id="1.25.40.80">
    <property type="match status" value="1"/>
</dbReference>
<comment type="caution">
    <text evidence="1">The sequence shown here is derived from an EMBL/GenBank/DDBJ whole genome shotgun (WGS) entry which is preliminary data.</text>
</comment>
<reference evidence="1" key="1">
    <citation type="submission" date="2022-06" db="EMBL/GenBank/DDBJ databases">
        <title>Sphingomicrobium sedimins sp. nov., a marine bacterium isolated from tidal flat.</title>
        <authorList>
            <person name="Kim C.-H."/>
            <person name="Yoo Y."/>
            <person name="Kim J.-J."/>
        </authorList>
    </citation>
    <scope>NUCLEOTIDE SEQUENCE</scope>
    <source>
        <strain evidence="1">GRR-S6-50</strain>
    </source>
</reference>
<dbReference type="InterPro" id="IPR036134">
    <property type="entry name" value="Crypto/Photolyase_FAD-like_sf"/>
</dbReference>
<dbReference type="AlphaFoldDB" id="A0A9X2J176"/>
<sequence>MGKTLIPVLGDQLSHDLASLPDEDRSGCIVLMMEVWDEATYVKHHKQKIALLFSAMRHFAAELEERGFAVDYVKLDDEDNSGSFTGEVERALKRHDIDRIRIVEAGERRVTEAIEGWQKTFDLPVRILPDTRFICTIDAFCAWAQGKSGLRMENFYREMRKQTGLLMDGDDPVEERWNFDKENRDSADPDTKFPDRPTFEPDDITSEVIDLVEERFGDHFGTLDSFAWPVSANQAEEALDDFIDNRLPNFGATQDAMLEGEDFMNHALLSTSINCGLLDPLEVCKRAEKAYKDGHAPIEAVEGFIRQILGWREYIRGIYWWEDADYAEENFFGNRRHLPDFYWTGETDMRCISEAVRTTRDHAYAHHIQRLMVLGNFALIAGIKPSQVSDWYLVVYADAYEWVEMPNVIGMALFAEGGRMASKPYCASGNYINKMSNYCGDCAYSVSKKTGEGACPFNALYWDFLDRNRDKLENNHRLGRTYSTWDRMSDEKKDEYRDSAANFLKSLNPADKGWAH</sequence>
<dbReference type="InterPro" id="IPR014729">
    <property type="entry name" value="Rossmann-like_a/b/a_fold"/>
</dbReference>
<dbReference type="Pfam" id="PF04244">
    <property type="entry name" value="DPRP"/>
    <property type="match status" value="1"/>
</dbReference>
<dbReference type="Proteomes" id="UP001155128">
    <property type="component" value="Unassembled WGS sequence"/>
</dbReference>
<organism evidence="1 2">
    <name type="scientific">Sphingomicrobium sediminis</name>
    <dbReference type="NCBI Taxonomy" id="2950949"/>
    <lineage>
        <taxon>Bacteria</taxon>
        <taxon>Pseudomonadati</taxon>
        <taxon>Pseudomonadota</taxon>
        <taxon>Alphaproteobacteria</taxon>
        <taxon>Sphingomonadales</taxon>
        <taxon>Sphingomonadaceae</taxon>
        <taxon>Sphingomicrobium</taxon>
    </lineage>
</organism>
<dbReference type="Gene3D" id="1.10.10.1710">
    <property type="entry name" value="Deoxyribodipyrimidine photolyase-related"/>
    <property type="match status" value="1"/>
</dbReference>
<evidence type="ECO:0000313" key="1">
    <source>
        <dbReference type="EMBL" id="MCM8556434.1"/>
    </source>
</evidence>
<dbReference type="EMBL" id="JAMSHT010000001">
    <property type="protein sequence ID" value="MCM8556434.1"/>
    <property type="molecule type" value="Genomic_DNA"/>
</dbReference>
<dbReference type="PANTHER" id="PTHR38657:SF1">
    <property type="entry name" value="SLR1343 PROTEIN"/>
    <property type="match status" value="1"/>
</dbReference>
<dbReference type="InterPro" id="IPR007357">
    <property type="entry name" value="PhrB-like"/>
</dbReference>
<name>A0A9X2J176_9SPHN</name>
<dbReference type="Gene3D" id="1.10.579.10">
    <property type="entry name" value="DNA Cyclobutane Dipyrimidine Photolyase, subunit A, domain 3"/>
    <property type="match status" value="1"/>
</dbReference>
<keyword evidence="2" id="KW-1185">Reference proteome</keyword>
<proteinExistence type="predicted"/>
<dbReference type="InterPro" id="IPR052551">
    <property type="entry name" value="UV-DNA_repair_photolyase"/>
</dbReference>
<protein>
    <submittedName>
        <fullName evidence="1">Cryptochrome/photolyase family protein</fullName>
    </submittedName>
</protein>